<evidence type="ECO:0000259" key="4">
    <source>
        <dbReference type="Pfam" id="PF03816"/>
    </source>
</evidence>
<evidence type="ECO:0000313" key="5">
    <source>
        <dbReference type="EMBL" id="HJB37607.1"/>
    </source>
</evidence>
<evidence type="ECO:0000256" key="3">
    <source>
        <dbReference type="SAM" id="Phobius"/>
    </source>
</evidence>
<feature type="compositionally biased region" description="Basic and acidic residues" evidence="2">
    <location>
        <begin position="66"/>
        <end position="78"/>
    </location>
</feature>
<evidence type="ECO:0000256" key="1">
    <source>
        <dbReference type="ARBA" id="ARBA00006068"/>
    </source>
</evidence>
<feature type="domain" description="Cell envelope-related transcriptional attenuator" evidence="4">
    <location>
        <begin position="181"/>
        <end position="353"/>
    </location>
</feature>
<proteinExistence type="inferred from homology"/>
<feature type="compositionally biased region" description="Low complexity" evidence="2">
    <location>
        <begin position="13"/>
        <end position="28"/>
    </location>
</feature>
<sequence>MGTNDYQKGPRHGASQSGSTGRRSSGASRPHREPLQDNYYYEAPPRGWKEGDAFQDISSYSSPAKRRADQKAMEEQRRSTQRSGGRRPQKSSSQDIYSNSRPVKKGRPKRWGVGKTIVALVLVLVIAVGGSVAYMLSGLTMTSIPKSDSALGIQAGAMSDSQITNIALFGLDSREDGSTGRSDVVMVLSVDRRHHALKLTSILRDSEVSIEGYGYDKITHAYAYGGPELAIKTLNQNFNLDIRNYVTVNFYQMAEIVDAFGGVDIQLTAEEVYSLNENLWNLSQESPGSVVSSDFIPNVNGEIDLINGPYQDGEYHLNGNQAVAYARIRHLDSDNVRASRQQTVLQALLTSLKKKNIFQLPGLVRKVFSVCETSLNVGDMLGMSPIVFGGLNLETLSIPGEEEQAYGATLDSGAWVYEYDLTAASQHINRFIYEEESPYYTGAE</sequence>
<dbReference type="InterPro" id="IPR050922">
    <property type="entry name" value="LytR/CpsA/Psr_CW_biosynth"/>
</dbReference>
<keyword evidence="3" id="KW-0472">Membrane</keyword>
<dbReference type="Proteomes" id="UP000824214">
    <property type="component" value="Unassembled WGS sequence"/>
</dbReference>
<dbReference type="Gene3D" id="3.40.630.190">
    <property type="entry name" value="LCP protein"/>
    <property type="match status" value="1"/>
</dbReference>
<dbReference type="NCBIfam" id="TIGR00350">
    <property type="entry name" value="lytR_cpsA_psr"/>
    <property type="match status" value="1"/>
</dbReference>
<comment type="caution">
    <text evidence="5">The sequence shown here is derived from an EMBL/GenBank/DDBJ whole genome shotgun (WGS) entry which is preliminary data.</text>
</comment>
<keyword evidence="3" id="KW-0812">Transmembrane</keyword>
<reference evidence="5" key="2">
    <citation type="submission" date="2021-04" db="EMBL/GenBank/DDBJ databases">
        <authorList>
            <person name="Gilroy R."/>
        </authorList>
    </citation>
    <scope>NUCLEOTIDE SEQUENCE</scope>
    <source>
        <strain evidence="5">ChiBcolR8-3208</strain>
    </source>
</reference>
<dbReference type="Pfam" id="PF03816">
    <property type="entry name" value="LytR_cpsA_psr"/>
    <property type="match status" value="1"/>
</dbReference>
<dbReference type="PANTHER" id="PTHR33392:SF6">
    <property type="entry name" value="POLYISOPRENYL-TEICHOIC ACID--PEPTIDOGLYCAN TEICHOIC ACID TRANSFERASE TAGU"/>
    <property type="match status" value="1"/>
</dbReference>
<keyword evidence="3" id="KW-1133">Transmembrane helix</keyword>
<dbReference type="InterPro" id="IPR004474">
    <property type="entry name" value="LytR_CpsA_psr"/>
</dbReference>
<feature type="compositionally biased region" description="Polar residues" evidence="2">
    <location>
        <begin position="90"/>
        <end position="101"/>
    </location>
</feature>
<dbReference type="EMBL" id="DWXZ01000126">
    <property type="protein sequence ID" value="HJB37607.1"/>
    <property type="molecule type" value="Genomic_DNA"/>
</dbReference>
<comment type="similarity">
    <text evidence="1">Belongs to the LytR/CpsA/Psr (LCP) family.</text>
</comment>
<feature type="transmembrane region" description="Helical" evidence="3">
    <location>
        <begin position="117"/>
        <end position="136"/>
    </location>
</feature>
<evidence type="ECO:0000256" key="2">
    <source>
        <dbReference type="SAM" id="MobiDB-lite"/>
    </source>
</evidence>
<feature type="region of interest" description="Disordered" evidence="2">
    <location>
        <begin position="1"/>
        <end position="109"/>
    </location>
</feature>
<name>A0A9D2RYM5_9FIRM</name>
<dbReference type="PANTHER" id="PTHR33392">
    <property type="entry name" value="POLYISOPRENYL-TEICHOIC ACID--PEPTIDOGLYCAN TEICHOIC ACID TRANSFERASE TAGU"/>
    <property type="match status" value="1"/>
</dbReference>
<accession>A0A9D2RYM5</accession>
<protein>
    <submittedName>
        <fullName evidence="5">LCP family protein</fullName>
    </submittedName>
</protein>
<evidence type="ECO:0000313" key="6">
    <source>
        <dbReference type="Proteomes" id="UP000824214"/>
    </source>
</evidence>
<gene>
    <name evidence="5" type="ORF">H9942_06015</name>
</gene>
<reference evidence="5" key="1">
    <citation type="journal article" date="2021" name="PeerJ">
        <title>Extensive microbial diversity within the chicken gut microbiome revealed by metagenomics and culture.</title>
        <authorList>
            <person name="Gilroy R."/>
            <person name="Ravi A."/>
            <person name="Getino M."/>
            <person name="Pursley I."/>
            <person name="Horton D.L."/>
            <person name="Alikhan N.F."/>
            <person name="Baker D."/>
            <person name="Gharbi K."/>
            <person name="Hall N."/>
            <person name="Watson M."/>
            <person name="Adriaenssens E.M."/>
            <person name="Foster-Nyarko E."/>
            <person name="Jarju S."/>
            <person name="Secka A."/>
            <person name="Antonio M."/>
            <person name="Oren A."/>
            <person name="Chaudhuri R.R."/>
            <person name="La Ragione R."/>
            <person name="Hildebrand F."/>
            <person name="Pallen M.J."/>
        </authorList>
    </citation>
    <scope>NUCLEOTIDE SEQUENCE</scope>
    <source>
        <strain evidence="5">ChiBcolR8-3208</strain>
    </source>
</reference>
<organism evidence="5 6">
    <name type="scientific">Candidatus Acutalibacter ornithocaccae</name>
    <dbReference type="NCBI Taxonomy" id="2838416"/>
    <lineage>
        <taxon>Bacteria</taxon>
        <taxon>Bacillati</taxon>
        <taxon>Bacillota</taxon>
        <taxon>Clostridia</taxon>
        <taxon>Eubacteriales</taxon>
        <taxon>Acutalibacteraceae</taxon>
        <taxon>Acutalibacter</taxon>
    </lineage>
</organism>
<dbReference type="AlphaFoldDB" id="A0A9D2RYM5"/>